<dbReference type="GO" id="GO:0047879">
    <property type="term" value="F:erythronolide synthase activity"/>
    <property type="evidence" value="ECO:0007669"/>
    <property type="project" value="UniProtKB-EC"/>
</dbReference>
<feature type="domain" description="Ketosynthase family 3 (KS3)" evidence="10">
    <location>
        <begin position="53"/>
        <end position="487"/>
    </location>
</feature>
<evidence type="ECO:0000313" key="12">
    <source>
        <dbReference type="Proteomes" id="UP000002484"/>
    </source>
</evidence>
<dbReference type="Pfam" id="PF02801">
    <property type="entry name" value="Ketoacyl-synt_C"/>
    <property type="match status" value="1"/>
</dbReference>
<keyword evidence="3" id="KW-0597">Phosphoprotein</keyword>
<dbReference type="Gene3D" id="1.10.1200.10">
    <property type="entry name" value="ACP-like"/>
    <property type="match status" value="1"/>
</dbReference>
<dbReference type="EMBL" id="CP002299">
    <property type="protein sequence ID" value="ADP81113.1"/>
    <property type="molecule type" value="Genomic_DNA"/>
</dbReference>
<dbReference type="CDD" id="cd08956">
    <property type="entry name" value="KR_3_FAS_SDR_x"/>
    <property type="match status" value="1"/>
</dbReference>
<dbReference type="Pfam" id="PF22953">
    <property type="entry name" value="SpnB_Rossmann"/>
    <property type="match status" value="1"/>
</dbReference>
<dbReference type="InterPro" id="IPR057326">
    <property type="entry name" value="KR_dom"/>
</dbReference>
<keyword evidence="12" id="KW-1185">Reference proteome</keyword>
<feature type="domain" description="Carrier" evidence="9">
    <location>
        <begin position="1460"/>
        <end position="1535"/>
    </location>
</feature>
<feature type="compositionally biased region" description="Low complexity" evidence="8">
    <location>
        <begin position="11"/>
        <end position="22"/>
    </location>
</feature>
<dbReference type="InterPro" id="IPR015083">
    <property type="entry name" value="NorB/c/GfsB-D-like_docking"/>
</dbReference>
<dbReference type="Gene3D" id="3.40.50.720">
    <property type="entry name" value="NAD(P)-binding Rossmann-like Domain"/>
    <property type="match status" value="1"/>
</dbReference>
<dbReference type="InterPro" id="IPR009081">
    <property type="entry name" value="PP-bd_ACP"/>
</dbReference>
<dbReference type="InterPro" id="IPR016039">
    <property type="entry name" value="Thiolase-like"/>
</dbReference>
<feature type="region of interest" description="Disordered" evidence="8">
    <location>
        <begin position="1"/>
        <end position="25"/>
    </location>
</feature>
<dbReference type="GO" id="GO:0033068">
    <property type="term" value="P:macrolide biosynthetic process"/>
    <property type="evidence" value="ECO:0007669"/>
    <property type="project" value="UniProtKB-ARBA"/>
</dbReference>
<keyword evidence="5" id="KW-0045">Antibiotic biosynthesis</keyword>
<dbReference type="Gene3D" id="3.30.70.3290">
    <property type="match status" value="1"/>
</dbReference>
<gene>
    <name evidence="11" type="ordered locus">FraEuI1c_3090</name>
</gene>
<dbReference type="SUPFAM" id="SSF51735">
    <property type="entry name" value="NAD(P)-binding Rossmann-fold domains"/>
    <property type="match status" value="2"/>
</dbReference>
<dbReference type="EC" id="2.3.1.94" evidence="11"/>
<proteinExistence type="predicted"/>
<dbReference type="HOGENOM" id="CLU_000022_35_0_11"/>
<dbReference type="SMART" id="SM00825">
    <property type="entry name" value="PKS_KS"/>
    <property type="match status" value="1"/>
</dbReference>
<keyword evidence="2" id="KW-0596">Phosphopantetheine</keyword>
<dbReference type="Pfam" id="PF00698">
    <property type="entry name" value="Acyl_transf_1"/>
    <property type="match status" value="1"/>
</dbReference>
<feature type="compositionally biased region" description="Basic and acidic residues" evidence="8">
    <location>
        <begin position="1"/>
        <end position="10"/>
    </location>
</feature>
<sequence length="1617" mass="165298">MTTPDLDRPAAAHAEPGAAAGATERKLRDYLRRAATDLRETKARLAELTAARDEPIAIVSMACRYPGGVRSPEELWTLLAAGRDATGDLPDDRGWDVEELYDPDPAARGRSYARRGGFLRDAADFDAEFFGLPPREALATDPQQRILLELGWEVLERAGIDPTTLRGSDTGVFAGVIAADYAPDNSPDSAADNGPGSSAVEGYTLIGSTPSVASGRLAYTLGLEGPAITVDTACSSSLVAIHLAVRALRAGECGLALAGGVTVMPTPRSFVEFSRQRGLAPDGRCKPFSAAADGFALAEGAGLLLLERLSDARRRGHRVHAVIRSSAVNSDGTSSQLTAPSGPSQRRVIRQALAAAQLTAADVDVLDAHGTGTTLGDPIEAHAVLATYGQGRPADRPLLLGAVKANLGHTQAAAGVASIIKLVEALRHGLLPATPHIDAPSPHVDWAGGAVRLLTEASPWPAGGRPRRAAVSSFGISGTNAHLILEEAPAADTADGPHPADPATPGPSLPWLLSARSPAALRAAAGRLAEHLDAATGLAPEATAAALLHTRAHLEHRAVVVAADRPSARDAFALLAAGSAGSPALTGEAVGNRRLAVLFTGQGSQRPAAGRELYETFPVFAAALDEVAGHLDPLLGRRLLDVVFAPAGSEPAALLDQTAFTQPALFALGTALYRLVESFGVRPDHLVGHSVGGLTAAHVAGVFSLADAATLVAARGRLMAELPSGGGMVALEATEAAALAAVAELGLAGRLGLAAVNGPDAVVVSGDLDAALVLEREWKARGGRAKRLTVSHAFHSHRMEPARAALREVVAGLRAHPAAIPVISDVTGRVATDASLADPDYWAGHLRQPVRFHEAVGELDRLGTTTYLELGPDAVLTALAADTLEEHADQDRTDRPRVVATLRDGRPEPAALLTALGELHAHGVPVVWDRLLPDSAAARAVDLPTYPFQRTRFWLGRPSTGRARPQLHRLVWEPIATAGASHTGEIARFGDTTVLLAALADGRRLPQVVVVDAPTGPADQGGAPPEAAVSVGRTLELLQRWLADDARDGSVLALATRGAVAVEPGADVTDLAGAAVWGLVRSAQSEHPGRFLLVDLAAGAGQATGDEVVAAVRAALGAGEAQIAIRDGVARSPRLRRLVPSTAASDPGLTAEPTAAPGTAAGPRPLHPDGTVLITGGTGGLGAQVARHLVARHGVRRLLLVSRRGEAAPGAAELRDELTAAGAAVTIAAADVADHSAVADLLATIPADAPLTAVVHAAGVLGDGVLTALTPDRAAAVLRPKADAARHLDALTADAELAAFLLFSSVAGILGTPGQSSYAAANSYLDALATRRRAAGRAGTSIAWGQWTEAGGMGDRLTPGDAARLRRAGVAPMSVTAALNLLDEALTTSEPVLVAAHLDPAGPAAAGADVSHGPLRELAAPGRAPTGPGGGPAPRTNAGDDTIPQLVQALAGRSGQERGQLLLGHIRAAAATILGHPDAGAVAADRGFLDGGFDSLGAVELRNRLAVATGLRLPKTLLFDHPTPRALAEHLAGLVGPVGAAPASGPVEDPVAALEALAAALAATPPTDDTRAALVTRLESLLAGLSAEPDDLDVASAVSDATDEELISFIDRELGIS</sequence>
<dbReference type="Pfam" id="PF08659">
    <property type="entry name" value="KR"/>
    <property type="match status" value="1"/>
</dbReference>
<dbReference type="Proteomes" id="UP000002484">
    <property type="component" value="Chromosome"/>
</dbReference>
<dbReference type="GO" id="GO:0031177">
    <property type="term" value="F:phosphopantetheine binding"/>
    <property type="evidence" value="ECO:0007669"/>
    <property type="project" value="InterPro"/>
</dbReference>
<dbReference type="InterPro" id="IPR020806">
    <property type="entry name" value="PKS_PP-bd"/>
</dbReference>
<dbReference type="GO" id="GO:0006633">
    <property type="term" value="P:fatty acid biosynthetic process"/>
    <property type="evidence" value="ECO:0007669"/>
    <property type="project" value="InterPro"/>
</dbReference>
<dbReference type="InterPro" id="IPR014030">
    <property type="entry name" value="Ketoacyl_synth_N"/>
</dbReference>
<name>E3JCX4_PSEI1</name>
<dbReference type="SUPFAM" id="SSF101173">
    <property type="entry name" value="Docking domain B of the erythromycin polyketide synthase (DEBS)"/>
    <property type="match status" value="1"/>
</dbReference>
<evidence type="ECO:0000256" key="7">
    <source>
        <dbReference type="ARBA" id="ARBA00023315"/>
    </source>
</evidence>
<dbReference type="SUPFAM" id="SSF53901">
    <property type="entry name" value="Thiolase-like"/>
    <property type="match status" value="1"/>
</dbReference>
<dbReference type="PROSITE" id="PS50075">
    <property type="entry name" value="CARRIER"/>
    <property type="match status" value="1"/>
</dbReference>
<dbReference type="InterPro" id="IPR036299">
    <property type="entry name" value="Polyketide_synth_docking_sf"/>
</dbReference>
<dbReference type="Gene3D" id="3.40.47.10">
    <property type="match status" value="1"/>
</dbReference>
<evidence type="ECO:0000256" key="6">
    <source>
        <dbReference type="ARBA" id="ARBA00023268"/>
    </source>
</evidence>
<evidence type="ECO:0000256" key="5">
    <source>
        <dbReference type="ARBA" id="ARBA00023194"/>
    </source>
</evidence>
<evidence type="ECO:0000256" key="1">
    <source>
        <dbReference type="ARBA" id="ARBA00001957"/>
    </source>
</evidence>
<dbReference type="InterPro" id="IPR016036">
    <property type="entry name" value="Malonyl_transacylase_ACP-bd"/>
</dbReference>
<evidence type="ECO:0000256" key="3">
    <source>
        <dbReference type="ARBA" id="ARBA00022553"/>
    </source>
</evidence>
<dbReference type="CDD" id="cd00833">
    <property type="entry name" value="PKS"/>
    <property type="match status" value="1"/>
</dbReference>
<dbReference type="SUPFAM" id="SSF55048">
    <property type="entry name" value="Probable ACP-binding domain of malonyl-CoA ACP transacylase"/>
    <property type="match status" value="1"/>
</dbReference>
<dbReference type="Pfam" id="PF08990">
    <property type="entry name" value="Docking"/>
    <property type="match status" value="1"/>
</dbReference>
<feature type="region of interest" description="Disordered" evidence="8">
    <location>
        <begin position="1140"/>
        <end position="1170"/>
    </location>
</feature>
<evidence type="ECO:0000256" key="4">
    <source>
        <dbReference type="ARBA" id="ARBA00022679"/>
    </source>
</evidence>
<dbReference type="InterPro" id="IPR036291">
    <property type="entry name" value="NAD(P)-bd_dom_sf"/>
</dbReference>
<dbReference type="SMART" id="SM00823">
    <property type="entry name" value="PKS_PP"/>
    <property type="match status" value="1"/>
</dbReference>
<feature type="region of interest" description="Disordered" evidence="8">
    <location>
        <begin position="1415"/>
        <end position="1439"/>
    </location>
</feature>
<evidence type="ECO:0000256" key="2">
    <source>
        <dbReference type="ARBA" id="ARBA00022450"/>
    </source>
</evidence>
<organism evidence="11 12">
    <name type="scientific">Pseudofrankia inefficax (strain DSM 45817 / CECT 9037 / DDB 130130 / EuI1c)</name>
    <name type="common">Frankia inefficax</name>
    <dbReference type="NCBI Taxonomy" id="298654"/>
    <lineage>
        <taxon>Bacteria</taxon>
        <taxon>Bacillati</taxon>
        <taxon>Actinomycetota</taxon>
        <taxon>Actinomycetes</taxon>
        <taxon>Frankiales</taxon>
        <taxon>Frankiaceae</taxon>
        <taxon>Pseudofrankia</taxon>
    </lineage>
</organism>
<dbReference type="InterPro" id="IPR020841">
    <property type="entry name" value="PKS_Beta-ketoAc_synthase_dom"/>
</dbReference>
<dbReference type="PROSITE" id="PS52004">
    <property type="entry name" value="KS3_2"/>
    <property type="match status" value="1"/>
</dbReference>
<dbReference type="InterPro" id="IPR032821">
    <property type="entry name" value="PKS_assoc"/>
</dbReference>
<dbReference type="FunFam" id="1.10.1200.10:FF:000007">
    <property type="entry name" value="Probable polyketide synthase pks17"/>
    <property type="match status" value="1"/>
</dbReference>
<dbReference type="SUPFAM" id="SSF52151">
    <property type="entry name" value="FabD/lysophospholipase-like"/>
    <property type="match status" value="1"/>
</dbReference>
<dbReference type="STRING" id="298654.FraEuI1c_3090"/>
<evidence type="ECO:0000256" key="8">
    <source>
        <dbReference type="SAM" id="MobiDB-lite"/>
    </source>
</evidence>
<dbReference type="GO" id="GO:0004312">
    <property type="term" value="F:fatty acid synthase activity"/>
    <property type="evidence" value="ECO:0007669"/>
    <property type="project" value="TreeGrafter"/>
</dbReference>
<dbReference type="Pfam" id="PF16197">
    <property type="entry name" value="KAsynt_C_assoc"/>
    <property type="match status" value="1"/>
</dbReference>
<keyword evidence="4 11" id="KW-0808">Transferase</keyword>
<dbReference type="InterPro" id="IPR014031">
    <property type="entry name" value="Ketoacyl_synth_C"/>
</dbReference>
<dbReference type="InterPro" id="IPR018201">
    <property type="entry name" value="Ketoacyl_synth_AS"/>
</dbReference>
<protein>
    <submittedName>
        <fullName evidence="11">6-deoxyerythronolide-B synthase</fullName>
        <ecNumber evidence="11">2.3.1.94</ecNumber>
    </submittedName>
</protein>
<dbReference type="InterPro" id="IPR013968">
    <property type="entry name" value="PKS_KR"/>
</dbReference>
<dbReference type="PANTHER" id="PTHR43775">
    <property type="entry name" value="FATTY ACID SYNTHASE"/>
    <property type="match status" value="1"/>
</dbReference>
<keyword evidence="7 11" id="KW-0012">Acyltransferase</keyword>
<dbReference type="InParanoid" id="E3JCX4"/>
<evidence type="ECO:0000259" key="10">
    <source>
        <dbReference type="PROSITE" id="PS52004"/>
    </source>
</evidence>
<feature type="compositionally biased region" description="Low complexity" evidence="8">
    <location>
        <begin position="1147"/>
        <end position="1170"/>
    </location>
</feature>
<dbReference type="PROSITE" id="PS00606">
    <property type="entry name" value="KS3_1"/>
    <property type="match status" value="1"/>
</dbReference>
<dbReference type="SMART" id="SM00827">
    <property type="entry name" value="PKS_AT"/>
    <property type="match status" value="1"/>
</dbReference>
<dbReference type="KEGG" id="fri:FraEuI1c_3090"/>
<dbReference type="FunFam" id="3.40.47.10:FF:000019">
    <property type="entry name" value="Polyketide synthase type I"/>
    <property type="match status" value="1"/>
</dbReference>
<dbReference type="Pfam" id="PF00550">
    <property type="entry name" value="PP-binding"/>
    <property type="match status" value="1"/>
</dbReference>
<dbReference type="InterPro" id="IPR016035">
    <property type="entry name" value="Acyl_Trfase/lysoPLipase"/>
</dbReference>
<dbReference type="eggNOG" id="COG3321">
    <property type="taxonomic scope" value="Bacteria"/>
</dbReference>
<dbReference type="InterPro" id="IPR055123">
    <property type="entry name" value="SpnB-like_Rossmann"/>
</dbReference>
<dbReference type="InterPro" id="IPR014043">
    <property type="entry name" value="Acyl_transferase_dom"/>
</dbReference>
<dbReference type="OrthoDB" id="3202594at2"/>
<reference evidence="11 12" key="1">
    <citation type="submission" date="2010-10" db="EMBL/GenBank/DDBJ databases">
        <title>Complete sequence of Frankia sp. EuI1c.</title>
        <authorList>
            <consortium name="US DOE Joint Genome Institute"/>
            <person name="Lucas S."/>
            <person name="Copeland A."/>
            <person name="Lapidus A."/>
            <person name="Cheng J.-F."/>
            <person name="Bruce D."/>
            <person name="Goodwin L."/>
            <person name="Pitluck S."/>
            <person name="Chertkov O."/>
            <person name="Detter J.C."/>
            <person name="Han C."/>
            <person name="Tapia R."/>
            <person name="Land M."/>
            <person name="Hauser L."/>
            <person name="Jeffries C."/>
            <person name="Kyrpides N."/>
            <person name="Ivanova N."/>
            <person name="Mikhailova N."/>
            <person name="Beauchemin N."/>
            <person name="Sen A."/>
            <person name="Sur S.A."/>
            <person name="Gtari M."/>
            <person name="Wall L."/>
            <person name="Tisa L."/>
            <person name="Woyke T."/>
        </authorList>
    </citation>
    <scope>NUCLEOTIDE SEQUENCE [LARGE SCALE GENOMIC DNA]</scope>
    <source>
        <strain evidence="12">DSM 45817 / CECT 9037 / EuI1c</strain>
    </source>
</reference>
<dbReference type="GO" id="GO:0004315">
    <property type="term" value="F:3-oxoacyl-[acyl-carrier-protein] synthase activity"/>
    <property type="evidence" value="ECO:0007669"/>
    <property type="project" value="InterPro"/>
</dbReference>
<dbReference type="InterPro" id="IPR001227">
    <property type="entry name" value="Ac_transferase_dom_sf"/>
</dbReference>
<dbReference type="SMART" id="SM01294">
    <property type="entry name" value="PKS_PP_betabranch"/>
    <property type="match status" value="1"/>
</dbReference>
<keyword evidence="6" id="KW-0511">Multifunctional enzyme</keyword>
<dbReference type="Gene3D" id="3.40.366.10">
    <property type="entry name" value="Malonyl-Coenzyme A Acyl Carrier Protein, domain 2"/>
    <property type="match status" value="1"/>
</dbReference>
<dbReference type="Pfam" id="PF00109">
    <property type="entry name" value="ketoacyl-synt"/>
    <property type="match status" value="1"/>
</dbReference>
<dbReference type="PANTHER" id="PTHR43775:SF51">
    <property type="entry name" value="INACTIVE PHENOLPHTHIOCEROL SYNTHESIS POLYKETIDE SYNTHASE TYPE I PKS1-RELATED"/>
    <property type="match status" value="1"/>
</dbReference>
<dbReference type="SUPFAM" id="SSF47336">
    <property type="entry name" value="ACP-like"/>
    <property type="match status" value="1"/>
</dbReference>
<accession>E3JCX4</accession>
<dbReference type="InterPro" id="IPR050091">
    <property type="entry name" value="PKS_NRPS_Biosynth_Enz"/>
</dbReference>
<evidence type="ECO:0000313" key="11">
    <source>
        <dbReference type="EMBL" id="ADP81113.1"/>
    </source>
</evidence>
<dbReference type="SMART" id="SM00822">
    <property type="entry name" value="PKS_KR"/>
    <property type="match status" value="1"/>
</dbReference>
<comment type="cofactor">
    <cofactor evidence="1">
        <name>pantetheine 4'-phosphate</name>
        <dbReference type="ChEBI" id="CHEBI:47942"/>
    </cofactor>
</comment>
<dbReference type="InterPro" id="IPR036736">
    <property type="entry name" value="ACP-like_sf"/>
</dbReference>
<evidence type="ECO:0000259" key="9">
    <source>
        <dbReference type="PROSITE" id="PS50075"/>
    </source>
</evidence>